<reference evidence="1" key="1">
    <citation type="submission" date="2023-02" db="EMBL/GenBank/DDBJ databases">
        <title>Kitasatospora phosalacinea NBRC 14627.</title>
        <authorList>
            <person name="Ichikawa N."/>
            <person name="Sato H."/>
            <person name="Tonouchi N."/>
        </authorList>
    </citation>
    <scope>NUCLEOTIDE SEQUENCE</scope>
    <source>
        <strain evidence="1">NBRC 14627</strain>
    </source>
</reference>
<gene>
    <name evidence="1" type="ORF">Kpho02_29190</name>
</gene>
<evidence type="ECO:0000313" key="1">
    <source>
        <dbReference type="EMBL" id="GLW70620.1"/>
    </source>
</evidence>
<evidence type="ECO:0000313" key="2">
    <source>
        <dbReference type="Proteomes" id="UP001165041"/>
    </source>
</evidence>
<comment type="caution">
    <text evidence="1">The sequence shown here is derived from an EMBL/GenBank/DDBJ whole genome shotgun (WGS) entry which is preliminary data.</text>
</comment>
<dbReference type="EMBL" id="BSSA01000008">
    <property type="protein sequence ID" value="GLW70620.1"/>
    <property type="molecule type" value="Genomic_DNA"/>
</dbReference>
<dbReference type="AlphaFoldDB" id="A0A9W6Q5K9"/>
<protein>
    <submittedName>
        <fullName evidence="1">Uncharacterized protein</fullName>
    </submittedName>
</protein>
<name>A0A9W6Q5K9_9ACTN</name>
<proteinExistence type="predicted"/>
<accession>A0A9W6Q5K9</accession>
<sequence length="171" mass="18461">MEPGRGARLDAQEAALDALLAALGIEVRIEPDERVAALAARAPGYAQYHRIGHKRQTAYRHLAEDRAAARAHYGPVLDALLADDDPSSPRWLAQVLLAAGGRRRLQEELLAAVQGGAPLRQACAVGAWRWADAPYGDLGERFRAARREAARHAADPWVHERLAGSGSHSNG</sequence>
<organism evidence="1 2">
    <name type="scientific">Kitasatospora phosalacinea</name>
    <dbReference type="NCBI Taxonomy" id="2065"/>
    <lineage>
        <taxon>Bacteria</taxon>
        <taxon>Bacillati</taxon>
        <taxon>Actinomycetota</taxon>
        <taxon>Actinomycetes</taxon>
        <taxon>Kitasatosporales</taxon>
        <taxon>Streptomycetaceae</taxon>
        <taxon>Kitasatospora</taxon>
    </lineage>
</organism>
<dbReference type="Proteomes" id="UP001165041">
    <property type="component" value="Unassembled WGS sequence"/>
</dbReference>